<sequence length="992" mass="114447">MRSNLILIIVVLVVACFKNDIRKLCWQEFTKSKLCFPKYEKCLVTGKNHAGCRDSFQICIQNGPIYNHTEFCNKYMPNITKFEVITGLEWHQNFLDETLNLVKKKKSQKNDNCDLHSLLFKTNEIPKVSNDLILRMPSLASSYCPCMEKSNGDEVIRTSKINIPIQMWHGGFSSKKCWRELDRFLVEYLCGVSVALDINHAWAKSADCHEDSKQANCNKTFGLALKKSTNMSAVRSTCRLYHEMVEAYLPRIPPLSLDYKMTYINATGIIYMQPFEYQDDRLYLLHSFAEDTYFTCFPVKREVSSCNYIYEHCKLNGDAEKCGDNLVDCLSSTTPIEPSCKQLLIQKNDNLGTLEKIFRYIRNNKLQLAYPVLLYIFWTLSKSIINWALVKMAIKICLKIRDGLDRCSQFIEEKTKEKENTTENEPGQLDPVPEFPTHQITVNSQFLDDAFYDIPLDDYFTRVSSVWIDASESITNDLIYNKENGNLLLALDGYKYNLPNIALARVDPSEKAIALCEYTPSMNRTESNYLLKKIWEDLLSNDFNIRRIICENIQQLHRNQIDSLAEANYCTKKTKFIPNGLARSAVPTGDFLHEVNQAGKGFIIPMATVSMNAKEQERKKATCTSYSGAIHQMFYKSAPRHHELLMKCGFFDVYLQFDDYRKQKHSKVASWTDGDINLIRDAAEQYFHRLHDLKRGNQESEFICNFEDKDLELGGRSTNTLAFVRIHGEDFVSKFYIKYVFDSFIQDPFLFFPILFLSKSRLICNVQMFFGPKGTSSGQPPDINELYCYKLLELIAFGPTCHIVPPIITTGTKTSVYIATKWDDNFKLMEHVIQENGLTADLAVQLVLLRVLLFIADLHLQNCGIWKGTNNIAIVDFAPENEITVHDDIKAQLFTTFPHSRWKEEFKAVKNKLDDNSWLKIAKQNLDKWDLSRKLELAQEQLDPTKDVLKGIELGFKKRKLCYSPTVQLKEYVDTLNKNLENLQIVLNSTVH</sequence>
<feature type="signal peptide" evidence="1">
    <location>
        <begin position="1"/>
        <end position="16"/>
    </location>
</feature>
<gene>
    <name evidence="2" type="ORF">L3Y34_015889</name>
</gene>
<accession>A0AAE9IZM9</accession>
<dbReference type="AlphaFoldDB" id="A0AAE9IZM9"/>
<dbReference type="PANTHER" id="PTHR33651:SF2">
    <property type="entry name" value="PI3K_PI4K CATALYTIC DOMAIN-CONTAINING PROTEIN"/>
    <property type="match status" value="1"/>
</dbReference>
<reference evidence="2 3" key="1">
    <citation type="submission" date="2022-05" db="EMBL/GenBank/DDBJ databases">
        <title>Chromosome-level reference genomes for two strains of Caenorhabditis briggsae: an improved platform for comparative genomics.</title>
        <authorList>
            <person name="Stevens L."/>
            <person name="Andersen E.C."/>
        </authorList>
    </citation>
    <scope>NUCLEOTIDE SEQUENCE [LARGE SCALE GENOMIC DNA]</scope>
    <source>
        <strain evidence="2">QX1410_ONT</strain>
        <tissue evidence="2">Whole-organism</tissue>
    </source>
</reference>
<proteinExistence type="predicted"/>
<evidence type="ECO:0000313" key="3">
    <source>
        <dbReference type="Proteomes" id="UP000827892"/>
    </source>
</evidence>
<evidence type="ECO:0000313" key="2">
    <source>
        <dbReference type="EMBL" id="ULU12985.1"/>
    </source>
</evidence>
<organism evidence="2 3">
    <name type="scientific">Caenorhabditis briggsae</name>
    <dbReference type="NCBI Taxonomy" id="6238"/>
    <lineage>
        <taxon>Eukaryota</taxon>
        <taxon>Metazoa</taxon>
        <taxon>Ecdysozoa</taxon>
        <taxon>Nematoda</taxon>
        <taxon>Chromadorea</taxon>
        <taxon>Rhabditida</taxon>
        <taxon>Rhabditina</taxon>
        <taxon>Rhabditomorpha</taxon>
        <taxon>Rhabditoidea</taxon>
        <taxon>Rhabditidae</taxon>
        <taxon>Peloderinae</taxon>
        <taxon>Caenorhabditis</taxon>
    </lineage>
</organism>
<dbReference type="PANTHER" id="PTHR33651">
    <property type="entry name" value="PROTEIN CBG06246"/>
    <property type="match status" value="1"/>
</dbReference>
<keyword evidence="1" id="KW-0732">Signal</keyword>
<evidence type="ECO:0000256" key="1">
    <source>
        <dbReference type="SAM" id="SignalP"/>
    </source>
</evidence>
<name>A0AAE9IZM9_CAEBR</name>
<protein>
    <submittedName>
        <fullName evidence="2">Uncharacterized protein</fullName>
    </submittedName>
</protein>
<dbReference type="Proteomes" id="UP000827892">
    <property type="component" value="Chromosome I"/>
</dbReference>
<feature type="chain" id="PRO_5042167871" evidence="1">
    <location>
        <begin position="17"/>
        <end position="992"/>
    </location>
</feature>
<dbReference type="EMBL" id="CP090891">
    <property type="protein sequence ID" value="ULU12985.1"/>
    <property type="molecule type" value="Genomic_DNA"/>
</dbReference>
<dbReference type="PROSITE" id="PS51257">
    <property type="entry name" value="PROKAR_LIPOPROTEIN"/>
    <property type="match status" value="1"/>
</dbReference>